<dbReference type="AlphaFoldDB" id="A0AAN6RF02"/>
<dbReference type="Proteomes" id="UP001280581">
    <property type="component" value="Unassembled WGS sequence"/>
</dbReference>
<dbReference type="InterPro" id="IPR056336">
    <property type="entry name" value="YVC1_C"/>
</dbReference>
<keyword evidence="1" id="KW-1133">Transmembrane helix</keyword>
<keyword evidence="1" id="KW-0472">Membrane</keyword>
<gene>
    <name evidence="3" type="ORF">GRF29_154g1178201</name>
</gene>
<proteinExistence type="predicted"/>
<keyword evidence="1" id="KW-0812">Transmembrane</keyword>
<accession>A0AAN6RF02</accession>
<dbReference type="EMBL" id="WVTA01000013">
    <property type="protein sequence ID" value="KAK3202895.1"/>
    <property type="molecule type" value="Genomic_DNA"/>
</dbReference>
<reference evidence="3 4" key="1">
    <citation type="submission" date="2021-02" db="EMBL/GenBank/DDBJ databases">
        <title>Genome assembly of Pseudopithomyces chartarum.</title>
        <authorList>
            <person name="Jauregui R."/>
            <person name="Singh J."/>
            <person name="Voisey C."/>
        </authorList>
    </citation>
    <scope>NUCLEOTIDE SEQUENCE [LARGE SCALE GENOMIC DNA]</scope>
    <source>
        <strain evidence="3 4">AGR01</strain>
    </source>
</reference>
<evidence type="ECO:0000259" key="2">
    <source>
        <dbReference type="Pfam" id="PF23317"/>
    </source>
</evidence>
<feature type="transmembrane region" description="Helical" evidence="1">
    <location>
        <begin position="238"/>
        <end position="257"/>
    </location>
</feature>
<dbReference type="PANTHER" id="PTHR35859:SF5">
    <property type="entry name" value="ION TRANSPORT DOMAIN-CONTAINING PROTEIN"/>
    <property type="match status" value="1"/>
</dbReference>
<keyword evidence="4" id="KW-1185">Reference proteome</keyword>
<evidence type="ECO:0000313" key="4">
    <source>
        <dbReference type="Proteomes" id="UP001280581"/>
    </source>
</evidence>
<organism evidence="3 4">
    <name type="scientific">Pseudopithomyces chartarum</name>
    <dbReference type="NCBI Taxonomy" id="1892770"/>
    <lineage>
        <taxon>Eukaryota</taxon>
        <taxon>Fungi</taxon>
        <taxon>Dikarya</taxon>
        <taxon>Ascomycota</taxon>
        <taxon>Pezizomycotina</taxon>
        <taxon>Dothideomycetes</taxon>
        <taxon>Pleosporomycetidae</taxon>
        <taxon>Pleosporales</taxon>
        <taxon>Massarineae</taxon>
        <taxon>Didymosphaeriaceae</taxon>
        <taxon>Pseudopithomyces</taxon>
    </lineage>
</organism>
<evidence type="ECO:0000313" key="3">
    <source>
        <dbReference type="EMBL" id="KAK3202895.1"/>
    </source>
</evidence>
<sequence length="319" mass="36464">MSRPSTPRWPVEELEVPKIQDNDDLGELVRKLSFYIVQAITLPHSFEELRTAAPAHVLSRLVLYLTESCHHRAIVHALLALKAHFAALEETSDEPGINEARGYACEYVAWQFLTSLTERDTIDFLLHEIQSSTGNDRESDTERGEGNGTAPVNERTALLAAQSEEFITQFENLSALEIAAVSNSKKFLKQRPVQKIINGLWRGDIVFWDSLGVNSIKEPKLYSPRKADPFCRLRVPRYLKIFETLYFAVFLGLYYVVLTHRSFHHVTSAEVLLYIWIVGFAYDEFGEFNDAGQLSFYASDFWWTWDIVGGNPSLSYVYN</sequence>
<comment type="caution">
    <text evidence="3">The sequence shown here is derived from an EMBL/GenBank/DDBJ whole genome shotgun (WGS) entry which is preliminary data.</text>
</comment>
<protein>
    <recommendedName>
        <fullName evidence="2">Calcium channel YVC1-like C-terminal transmembrane domain-containing protein</fullName>
    </recommendedName>
</protein>
<name>A0AAN6RF02_9PLEO</name>
<evidence type="ECO:0000256" key="1">
    <source>
        <dbReference type="SAM" id="Phobius"/>
    </source>
</evidence>
<dbReference type="InterPro" id="IPR052971">
    <property type="entry name" value="TRP_calcium_channel"/>
</dbReference>
<dbReference type="Pfam" id="PF23317">
    <property type="entry name" value="YVC1_C"/>
    <property type="match status" value="1"/>
</dbReference>
<dbReference type="PANTHER" id="PTHR35859">
    <property type="entry name" value="NONSELECTIVE CATION CHANNEL PROTEIN"/>
    <property type="match status" value="1"/>
</dbReference>
<feature type="domain" description="Calcium channel YVC1-like C-terminal transmembrane" evidence="2">
    <location>
        <begin position="247"/>
        <end position="307"/>
    </location>
</feature>